<dbReference type="EMBL" id="JARKNE010000010">
    <property type="protein sequence ID" value="KAK5795139.1"/>
    <property type="molecule type" value="Genomic_DNA"/>
</dbReference>
<sequence>MTQMMTMIREMSEALPLQEEIIHDVLKSDQDGHFILDNRLDLDNGNPKELGIGDHDDKLKITKSVSDPINVEIDITVDLVSDVKVKVTTNMELKPILNKRVEKPIHFLAIAEKVPTEEVDEFNSFSSDNGNKARATKTSRNTEGRKLEAIIPQKTIQGYSNLVLNGS</sequence>
<name>A0ABR0NLM3_GOSAR</name>
<evidence type="ECO:0000256" key="1">
    <source>
        <dbReference type="SAM" id="MobiDB-lite"/>
    </source>
</evidence>
<protein>
    <submittedName>
        <fullName evidence="2">Uncharacterized protein</fullName>
    </submittedName>
</protein>
<gene>
    <name evidence="2" type="ORF">PVK06_036397</name>
</gene>
<evidence type="ECO:0000313" key="3">
    <source>
        <dbReference type="Proteomes" id="UP001358586"/>
    </source>
</evidence>
<accession>A0ABR0NLM3</accession>
<reference evidence="2 3" key="1">
    <citation type="submission" date="2023-03" db="EMBL/GenBank/DDBJ databases">
        <title>WGS of Gossypium arboreum.</title>
        <authorList>
            <person name="Yu D."/>
        </authorList>
    </citation>
    <scope>NUCLEOTIDE SEQUENCE [LARGE SCALE GENOMIC DNA]</scope>
    <source>
        <tissue evidence="2">Leaf</tissue>
    </source>
</reference>
<feature type="compositionally biased region" description="Polar residues" evidence="1">
    <location>
        <begin position="123"/>
        <end position="139"/>
    </location>
</feature>
<comment type="caution">
    <text evidence="2">The sequence shown here is derived from an EMBL/GenBank/DDBJ whole genome shotgun (WGS) entry which is preliminary data.</text>
</comment>
<feature type="region of interest" description="Disordered" evidence="1">
    <location>
        <begin position="122"/>
        <end position="141"/>
    </location>
</feature>
<keyword evidence="3" id="KW-1185">Reference proteome</keyword>
<evidence type="ECO:0000313" key="2">
    <source>
        <dbReference type="EMBL" id="KAK5795139.1"/>
    </source>
</evidence>
<dbReference type="Proteomes" id="UP001358586">
    <property type="component" value="Chromosome 10"/>
</dbReference>
<organism evidence="2 3">
    <name type="scientific">Gossypium arboreum</name>
    <name type="common">Tree cotton</name>
    <name type="synonym">Gossypium nanking</name>
    <dbReference type="NCBI Taxonomy" id="29729"/>
    <lineage>
        <taxon>Eukaryota</taxon>
        <taxon>Viridiplantae</taxon>
        <taxon>Streptophyta</taxon>
        <taxon>Embryophyta</taxon>
        <taxon>Tracheophyta</taxon>
        <taxon>Spermatophyta</taxon>
        <taxon>Magnoliopsida</taxon>
        <taxon>eudicotyledons</taxon>
        <taxon>Gunneridae</taxon>
        <taxon>Pentapetalae</taxon>
        <taxon>rosids</taxon>
        <taxon>malvids</taxon>
        <taxon>Malvales</taxon>
        <taxon>Malvaceae</taxon>
        <taxon>Malvoideae</taxon>
        <taxon>Gossypium</taxon>
    </lineage>
</organism>
<proteinExistence type="predicted"/>